<dbReference type="EMBL" id="JAXAVV010000002">
    <property type="protein sequence ID" value="MDX8049059.1"/>
    <property type="molecule type" value="Genomic_DNA"/>
</dbReference>
<keyword evidence="3" id="KW-1185">Reference proteome</keyword>
<reference evidence="2 3" key="1">
    <citation type="submission" date="2023-11" db="EMBL/GenBank/DDBJ databases">
        <title>Lentzea sokolovensis, sp. nov., Lentzea kristufkii, sp. nov., and Lentzea miocenensis, sp. nov., rare actinobacteria from Sokolov Coal Basin, Miocene lacustrine sediment, Czech Republic.</title>
        <authorList>
            <person name="Lara A."/>
            <person name="Kotroba L."/>
            <person name="Nouioui I."/>
            <person name="Neumann-Schaal M."/>
            <person name="Mast Y."/>
            <person name="Chronakova A."/>
        </authorList>
    </citation>
    <scope>NUCLEOTIDE SEQUENCE [LARGE SCALE GENOMIC DNA]</scope>
    <source>
        <strain evidence="2 3">BCCO 10_0798</strain>
    </source>
</reference>
<gene>
    <name evidence="2" type="ORF">SK571_06680</name>
</gene>
<sequence>MRKVAVAVSAALVLTTFLAPPASADPTGCSSAVETYNQHLGRGWGQSECNAGVQRIELLCYSPISFRYYYISGPWVGANQLSRAYCYEPDRAVGSSVTKN</sequence>
<evidence type="ECO:0000313" key="3">
    <source>
        <dbReference type="Proteomes" id="UP001271792"/>
    </source>
</evidence>
<evidence type="ECO:0000313" key="2">
    <source>
        <dbReference type="EMBL" id="MDX8049059.1"/>
    </source>
</evidence>
<evidence type="ECO:0008006" key="4">
    <source>
        <dbReference type="Google" id="ProtNLM"/>
    </source>
</evidence>
<feature type="signal peptide" evidence="1">
    <location>
        <begin position="1"/>
        <end position="24"/>
    </location>
</feature>
<feature type="chain" id="PRO_5047259085" description="Secreted protein" evidence="1">
    <location>
        <begin position="25"/>
        <end position="100"/>
    </location>
</feature>
<keyword evidence="1" id="KW-0732">Signal</keyword>
<comment type="caution">
    <text evidence="2">The sequence shown here is derived from an EMBL/GenBank/DDBJ whole genome shotgun (WGS) entry which is preliminary data.</text>
</comment>
<dbReference type="RefSeq" id="WP_319983134.1">
    <property type="nucleotide sequence ID" value="NZ_JAXAVV010000002.1"/>
</dbReference>
<organism evidence="2 3">
    <name type="scientific">Lentzea kristufekii</name>
    <dbReference type="NCBI Taxonomy" id="3095430"/>
    <lineage>
        <taxon>Bacteria</taxon>
        <taxon>Bacillati</taxon>
        <taxon>Actinomycetota</taxon>
        <taxon>Actinomycetes</taxon>
        <taxon>Pseudonocardiales</taxon>
        <taxon>Pseudonocardiaceae</taxon>
        <taxon>Lentzea</taxon>
    </lineage>
</organism>
<proteinExistence type="predicted"/>
<dbReference type="Proteomes" id="UP001271792">
    <property type="component" value="Unassembled WGS sequence"/>
</dbReference>
<accession>A0ABU4TL92</accession>
<name>A0ABU4TL92_9PSEU</name>
<protein>
    <recommendedName>
        <fullName evidence="4">Secreted protein</fullName>
    </recommendedName>
</protein>
<evidence type="ECO:0000256" key="1">
    <source>
        <dbReference type="SAM" id="SignalP"/>
    </source>
</evidence>
<reference evidence="2 3" key="2">
    <citation type="submission" date="2023-11" db="EMBL/GenBank/DDBJ databases">
        <authorList>
            <person name="Lara A.C."/>
            <person name="Chronakova A."/>
        </authorList>
    </citation>
    <scope>NUCLEOTIDE SEQUENCE [LARGE SCALE GENOMIC DNA]</scope>
    <source>
        <strain evidence="2 3">BCCO 10_0798</strain>
    </source>
</reference>